<evidence type="ECO:0000313" key="9">
    <source>
        <dbReference type="EMBL" id="WNK20721.1"/>
    </source>
</evidence>
<feature type="transmembrane region" description="Helical" evidence="7">
    <location>
        <begin position="249"/>
        <end position="270"/>
    </location>
</feature>
<dbReference type="InterPro" id="IPR020846">
    <property type="entry name" value="MFS_dom"/>
</dbReference>
<keyword evidence="5 7" id="KW-1133">Transmembrane helix</keyword>
<keyword evidence="3" id="KW-1003">Cell membrane</keyword>
<evidence type="ECO:0000256" key="5">
    <source>
        <dbReference type="ARBA" id="ARBA00022989"/>
    </source>
</evidence>
<dbReference type="EMBL" id="CP119391">
    <property type="protein sequence ID" value="WNK20721.1"/>
    <property type="molecule type" value="Genomic_DNA"/>
</dbReference>
<feature type="transmembrane region" description="Helical" evidence="7">
    <location>
        <begin position="104"/>
        <end position="127"/>
    </location>
</feature>
<reference evidence="9 10" key="1">
    <citation type="submission" date="2023-03" db="EMBL/GenBank/DDBJ databases">
        <title>Halomonas sp. nov., isolated from Korean tranditional fermented seafood 'Jeotgal'.</title>
        <authorList>
            <person name="Kim B."/>
            <person name="Shin N.-R."/>
        </authorList>
    </citation>
    <scope>NUCLEOTIDE SEQUENCE [LARGE SCALE GENOMIC DNA]</scope>
    <source>
        <strain evidence="9 10">SG2L-4</strain>
    </source>
</reference>
<sequence>MPAPSTSQTASPLAFLGPAFAFLAVMLGTTLPTPLYPLYQAEYGFSQLVITVIFAVYAIGVIGALVVTGRWSDQLGRRPMLFVGMLAAALSDVVFLAGDSLGTLLVGRVISGISAGIFTGTATVAVIELASEAWKPRATLAATAVNMGGLGLGPLVAGILVTWLPAPLALSYALHLGLLAIGMLLVWRAPETVARQAAPDLRVQRLSIPPGVRRVFVPAALVGFAGFAVLGFFNSMAPAFMQQVLGEQNLALIGLVVCLVFIASTAGQSLQGRIAPQWRLPLGCLTLLVGALLIGAGLFAASMATFCGGAVLAGSGQGIGFRAGMGAIAAASPADQRGAVTSAFFIVAYVALSIPVVGIGLATSRLGLVATGTGFAGLAALLCALALWLVLRIPRASA</sequence>
<evidence type="ECO:0000256" key="4">
    <source>
        <dbReference type="ARBA" id="ARBA00022692"/>
    </source>
</evidence>
<proteinExistence type="predicted"/>
<feature type="transmembrane region" description="Helical" evidence="7">
    <location>
        <begin position="139"/>
        <end position="163"/>
    </location>
</feature>
<name>A0ABY9Z229_9GAMM</name>
<dbReference type="RefSeq" id="WP_311884507.1">
    <property type="nucleotide sequence ID" value="NZ_CP119391.1"/>
</dbReference>
<dbReference type="Proteomes" id="UP001301869">
    <property type="component" value="Chromosome"/>
</dbReference>
<dbReference type="PROSITE" id="PS50850">
    <property type="entry name" value="MFS"/>
    <property type="match status" value="1"/>
</dbReference>
<gene>
    <name evidence="9" type="ORF">P1P91_03320</name>
</gene>
<organism evidence="9 10">
    <name type="scientific">Halomonas piscis</name>
    <dbReference type="NCBI Taxonomy" id="3031727"/>
    <lineage>
        <taxon>Bacteria</taxon>
        <taxon>Pseudomonadati</taxon>
        <taxon>Pseudomonadota</taxon>
        <taxon>Gammaproteobacteria</taxon>
        <taxon>Oceanospirillales</taxon>
        <taxon>Halomonadaceae</taxon>
        <taxon>Halomonas</taxon>
    </lineage>
</organism>
<evidence type="ECO:0000256" key="7">
    <source>
        <dbReference type="SAM" id="Phobius"/>
    </source>
</evidence>
<evidence type="ECO:0000259" key="8">
    <source>
        <dbReference type="PROSITE" id="PS50850"/>
    </source>
</evidence>
<feature type="domain" description="Major facilitator superfamily (MFS) profile" evidence="8">
    <location>
        <begin position="14"/>
        <end position="398"/>
    </location>
</feature>
<dbReference type="SUPFAM" id="SSF103473">
    <property type="entry name" value="MFS general substrate transporter"/>
    <property type="match status" value="1"/>
</dbReference>
<feature type="transmembrane region" description="Helical" evidence="7">
    <location>
        <begin position="169"/>
        <end position="187"/>
    </location>
</feature>
<dbReference type="Gene3D" id="1.20.1250.20">
    <property type="entry name" value="MFS general substrate transporter like domains"/>
    <property type="match status" value="1"/>
</dbReference>
<accession>A0ABY9Z229</accession>
<feature type="transmembrane region" description="Helical" evidence="7">
    <location>
        <begin position="12"/>
        <end position="31"/>
    </location>
</feature>
<feature type="transmembrane region" description="Helical" evidence="7">
    <location>
        <begin position="215"/>
        <end position="237"/>
    </location>
</feature>
<evidence type="ECO:0000313" key="10">
    <source>
        <dbReference type="Proteomes" id="UP001301869"/>
    </source>
</evidence>
<dbReference type="PANTHER" id="PTHR23517">
    <property type="entry name" value="RESISTANCE PROTEIN MDTM, PUTATIVE-RELATED-RELATED"/>
    <property type="match status" value="1"/>
</dbReference>
<dbReference type="InterPro" id="IPR036259">
    <property type="entry name" value="MFS_trans_sf"/>
</dbReference>
<dbReference type="PROSITE" id="PS00216">
    <property type="entry name" value="SUGAR_TRANSPORT_1"/>
    <property type="match status" value="1"/>
</dbReference>
<dbReference type="InterPro" id="IPR050171">
    <property type="entry name" value="MFS_Transporters"/>
</dbReference>
<keyword evidence="4 7" id="KW-0812">Transmembrane</keyword>
<feature type="transmembrane region" description="Helical" evidence="7">
    <location>
        <begin position="282"/>
        <end position="304"/>
    </location>
</feature>
<dbReference type="PANTHER" id="PTHR23517:SF13">
    <property type="entry name" value="MAJOR FACILITATOR SUPERFAMILY MFS_1"/>
    <property type="match status" value="1"/>
</dbReference>
<feature type="transmembrane region" description="Helical" evidence="7">
    <location>
        <begin position="43"/>
        <end position="67"/>
    </location>
</feature>
<dbReference type="InterPro" id="IPR011701">
    <property type="entry name" value="MFS"/>
</dbReference>
<evidence type="ECO:0000256" key="3">
    <source>
        <dbReference type="ARBA" id="ARBA00022475"/>
    </source>
</evidence>
<dbReference type="InterPro" id="IPR005829">
    <property type="entry name" value="Sugar_transporter_CS"/>
</dbReference>
<evidence type="ECO:0000256" key="2">
    <source>
        <dbReference type="ARBA" id="ARBA00022448"/>
    </source>
</evidence>
<keyword evidence="6 7" id="KW-0472">Membrane</keyword>
<feature type="transmembrane region" description="Helical" evidence="7">
    <location>
        <begin position="368"/>
        <end position="391"/>
    </location>
</feature>
<keyword evidence="10" id="KW-1185">Reference proteome</keyword>
<protein>
    <submittedName>
        <fullName evidence="9">MFS transporter</fullName>
    </submittedName>
</protein>
<evidence type="ECO:0000256" key="1">
    <source>
        <dbReference type="ARBA" id="ARBA00004651"/>
    </source>
</evidence>
<keyword evidence="2" id="KW-0813">Transport</keyword>
<evidence type="ECO:0000256" key="6">
    <source>
        <dbReference type="ARBA" id="ARBA00023136"/>
    </source>
</evidence>
<dbReference type="Pfam" id="PF07690">
    <property type="entry name" value="MFS_1"/>
    <property type="match status" value="1"/>
</dbReference>
<comment type="subcellular location">
    <subcellularLocation>
        <location evidence="1">Cell membrane</location>
        <topology evidence="1">Multi-pass membrane protein</topology>
    </subcellularLocation>
</comment>
<feature type="transmembrane region" description="Helical" evidence="7">
    <location>
        <begin position="343"/>
        <end position="362"/>
    </location>
</feature>
<feature type="transmembrane region" description="Helical" evidence="7">
    <location>
        <begin position="79"/>
        <end position="98"/>
    </location>
</feature>